<feature type="domain" description="DUF1540" evidence="1">
    <location>
        <begin position="5"/>
        <end position="42"/>
    </location>
</feature>
<evidence type="ECO:0000259" key="1">
    <source>
        <dbReference type="Pfam" id="PF07561"/>
    </source>
</evidence>
<accession>A0A2Z4U8V0</accession>
<dbReference type="AlphaFoldDB" id="A0A2Z4U8V0"/>
<dbReference type="Proteomes" id="UP000250003">
    <property type="component" value="Chromosome"/>
</dbReference>
<dbReference type="EMBL" id="CP030280">
    <property type="protein sequence ID" value="AWY97456.1"/>
    <property type="molecule type" value="Genomic_DNA"/>
</dbReference>
<dbReference type="OrthoDB" id="9792226at2"/>
<protein>
    <submittedName>
        <fullName evidence="2">DUF1540 domain-containing protein</fullName>
    </submittedName>
</protein>
<dbReference type="KEGG" id="blau:DQQ01_04040"/>
<evidence type="ECO:0000313" key="3">
    <source>
        <dbReference type="Proteomes" id="UP000250003"/>
    </source>
</evidence>
<dbReference type="Pfam" id="PF07561">
    <property type="entry name" value="DUF1540"/>
    <property type="match status" value="2"/>
</dbReference>
<organism evidence="2 3">
    <name type="scientific">Blautia argi</name>
    <dbReference type="NCBI Taxonomy" id="1912897"/>
    <lineage>
        <taxon>Bacteria</taxon>
        <taxon>Bacillati</taxon>
        <taxon>Bacillota</taxon>
        <taxon>Clostridia</taxon>
        <taxon>Lachnospirales</taxon>
        <taxon>Lachnospiraceae</taxon>
        <taxon>Blautia</taxon>
    </lineage>
</organism>
<dbReference type="InterPro" id="IPR011437">
    <property type="entry name" value="DUF1540"/>
</dbReference>
<reference evidence="3" key="1">
    <citation type="submission" date="2018-06" db="EMBL/GenBank/DDBJ databases">
        <title>Description of Blautia argi sp. nov., a new anaerobic isolated from dog feces.</title>
        <authorList>
            <person name="Chang Y.-H."/>
            <person name="Paek J."/>
            <person name="Shin Y."/>
        </authorList>
    </citation>
    <scope>NUCLEOTIDE SEQUENCE [LARGE SCALE GENOMIC DNA]</scope>
    <source>
        <strain evidence="3">KCTC 15426</strain>
    </source>
</reference>
<proteinExistence type="predicted"/>
<keyword evidence="3" id="KW-1185">Reference proteome</keyword>
<name>A0A2Z4U8V0_9FIRM</name>
<dbReference type="RefSeq" id="WP_111918609.1">
    <property type="nucleotide sequence ID" value="NZ_CAUWHR010000012.1"/>
</dbReference>
<gene>
    <name evidence="2" type="ORF">DQQ01_04040</name>
</gene>
<sequence>MPLLSCTARNCVYNKEEYCSKGDILVDGRTAEKADETCCRSFTERKEGASNREETGCACKSIDVDCKACDCVFNSQERCSADKITIAGSSACRCDDTKCGSFTAK</sequence>
<feature type="domain" description="DUF1540" evidence="1">
    <location>
        <begin position="64"/>
        <end position="102"/>
    </location>
</feature>
<evidence type="ECO:0000313" key="2">
    <source>
        <dbReference type="EMBL" id="AWY97456.1"/>
    </source>
</evidence>